<proteinExistence type="predicted"/>
<accession>A0A2P2ISP9</accession>
<protein>
    <submittedName>
        <fullName evidence="1">Uncharacterized protein</fullName>
    </submittedName>
</protein>
<dbReference type="EMBL" id="GGEC01003743">
    <property type="protein sequence ID" value="MBW84226.1"/>
    <property type="molecule type" value="Transcribed_RNA"/>
</dbReference>
<evidence type="ECO:0000313" key="1">
    <source>
        <dbReference type="EMBL" id="MBW84226.1"/>
    </source>
</evidence>
<dbReference type="AlphaFoldDB" id="A0A2P2ISP9"/>
<reference evidence="1" key="1">
    <citation type="submission" date="2018-02" db="EMBL/GenBank/DDBJ databases">
        <title>Rhizophora mucronata_Transcriptome.</title>
        <authorList>
            <person name="Meera S.P."/>
            <person name="Sreeshan A."/>
            <person name="Augustine A."/>
        </authorList>
    </citation>
    <scope>NUCLEOTIDE SEQUENCE</scope>
    <source>
        <tissue evidence="1">Leaf</tissue>
    </source>
</reference>
<organism evidence="1">
    <name type="scientific">Rhizophora mucronata</name>
    <name type="common">Asiatic mangrove</name>
    <dbReference type="NCBI Taxonomy" id="61149"/>
    <lineage>
        <taxon>Eukaryota</taxon>
        <taxon>Viridiplantae</taxon>
        <taxon>Streptophyta</taxon>
        <taxon>Embryophyta</taxon>
        <taxon>Tracheophyta</taxon>
        <taxon>Spermatophyta</taxon>
        <taxon>Magnoliopsida</taxon>
        <taxon>eudicotyledons</taxon>
        <taxon>Gunneridae</taxon>
        <taxon>Pentapetalae</taxon>
        <taxon>rosids</taxon>
        <taxon>fabids</taxon>
        <taxon>Malpighiales</taxon>
        <taxon>Rhizophoraceae</taxon>
        <taxon>Rhizophora</taxon>
    </lineage>
</organism>
<name>A0A2P2ISP9_RHIMU</name>
<sequence>MRQGGFQILLVGWREIGQSCDL</sequence>